<proteinExistence type="predicted"/>
<evidence type="ECO:0000256" key="1">
    <source>
        <dbReference type="SAM" id="MobiDB-lite"/>
    </source>
</evidence>
<protein>
    <submittedName>
        <fullName evidence="2">Uncharacterized protein</fullName>
    </submittedName>
</protein>
<feature type="region of interest" description="Disordered" evidence="1">
    <location>
        <begin position="1"/>
        <end position="33"/>
    </location>
</feature>
<evidence type="ECO:0000313" key="3">
    <source>
        <dbReference type="Proteomes" id="UP001164929"/>
    </source>
</evidence>
<dbReference type="Proteomes" id="UP001164929">
    <property type="component" value="Chromosome 17"/>
</dbReference>
<comment type="caution">
    <text evidence="2">The sequence shown here is derived from an EMBL/GenBank/DDBJ whole genome shotgun (WGS) entry which is preliminary data.</text>
</comment>
<gene>
    <name evidence="2" type="ORF">NC653_037168</name>
</gene>
<feature type="region of interest" description="Disordered" evidence="1">
    <location>
        <begin position="110"/>
        <end position="134"/>
    </location>
</feature>
<name>A0AAD6PRX2_9ROSI</name>
<dbReference type="AlphaFoldDB" id="A0AAD6PRX2"/>
<reference evidence="2" key="1">
    <citation type="journal article" date="2023" name="Mol. Ecol. Resour.">
        <title>Chromosome-level genome assembly of a triploid poplar Populus alba 'Berolinensis'.</title>
        <authorList>
            <person name="Chen S."/>
            <person name="Yu Y."/>
            <person name="Wang X."/>
            <person name="Wang S."/>
            <person name="Zhang T."/>
            <person name="Zhou Y."/>
            <person name="He R."/>
            <person name="Meng N."/>
            <person name="Wang Y."/>
            <person name="Liu W."/>
            <person name="Liu Z."/>
            <person name="Liu J."/>
            <person name="Guo Q."/>
            <person name="Huang H."/>
            <person name="Sederoff R.R."/>
            <person name="Wang G."/>
            <person name="Qu G."/>
            <person name="Chen S."/>
        </authorList>
    </citation>
    <scope>NUCLEOTIDE SEQUENCE</scope>
    <source>
        <strain evidence="2">SC-2020</strain>
    </source>
</reference>
<accession>A0AAD6PRX2</accession>
<dbReference type="EMBL" id="JAQIZT010000017">
    <property type="protein sequence ID" value="KAJ6958825.1"/>
    <property type="molecule type" value="Genomic_DNA"/>
</dbReference>
<organism evidence="2 3">
    <name type="scientific">Populus alba x Populus x berolinensis</name>
    <dbReference type="NCBI Taxonomy" id="444605"/>
    <lineage>
        <taxon>Eukaryota</taxon>
        <taxon>Viridiplantae</taxon>
        <taxon>Streptophyta</taxon>
        <taxon>Embryophyta</taxon>
        <taxon>Tracheophyta</taxon>
        <taxon>Spermatophyta</taxon>
        <taxon>Magnoliopsida</taxon>
        <taxon>eudicotyledons</taxon>
        <taxon>Gunneridae</taxon>
        <taxon>Pentapetalae</taxon>
        <taxon>rosids</taxon>
        <taxon>fabids</taxon>
        <taxon>Malpighiales</taxon>
        <taxon>Salicaceae</taxon>
        <taxon>Saliceae</taxon>
        <taxon>Populus</taxon>
    </lineage>
</organism>
<evidence type="ECO:0000313" key="2">
    <source>
        <dbReference type="EMBL" id="KAJ6958825.1"/>
    </source>
</evidence>
<sequence>MKTIPITPNREDGLGNPKQIQPHVGSTPFPTPKRPCENLHTSCTTCHLDNLSWAAISIASIKQRGRVESEPKAFEISTKSPQILATQKTQTKGKKKNLMSPRIIARQIETQKQSHPYPRQLSSLVAFDGEREEE</sequence>
<keyword evidence="3" id="KW-1185">Reference proteome</keyword>